<evidence type="ECO:0000313" key="2">
    <source>
        <dbReference type="Proteomes" id="UP001160882"/>
    </source>
</evidence>
<gene>
    <name evidence="1" type="ORF">N5I14_23295</name>
</gene>
<name>A0AA42RZF0_9PSED</name>
<dbReference type="Proteomes" id="UP001160882">
    <property type="component" value="Unassembled WGS sequence"/>
</dbReference>
<accession>A0AA42RZF0</accession>
<organism evidence="1 2">
    <name type="scientific">Pseudomonas mosselii</name>
    <dbReference type="NCBI Taxonomy" id="78327"/>
    <lineage>
        <taxon>Bacteria</taxon>
        <taxon>Pseudomonadati</taxon>
        <taxon>Pseudomonadota</taxon>
        <taxon>Gammaproteobacteria</taxon>
        <taxon>Pseudomonadales</taxon>
        <taxon>Pseudomonadaceae</taxon>
        <taxon>Pseudomonas</taxon>
    </lineage>
</organism>
<reference evidence="1" key="1">
    <citation type="submission" date="2022-09" db="EMBL/GenBank/DDBJ databases">
        <title>Intensive care unit water sources are persistently colonized with multi-drug resistant bacteria and are the site of extensive horizontal gene transfer of antibiotic resistance genes.</title>
        <authorList>
            <person name="Diorio-Toth L."/>
        </authorList>
    </citation>
    <scope>NUCLEOTIDE SEQUENCE</scope>
    <source>
        <strain evidence="1">GD03782</strain>
    </source>
</reference>
<dbReference type="EMBL" id="JAOCGG010000072">
    <property type="protein sequence ID" value="MDH1633173.1"/>
    <property type="molecule type" value="Genomic_DNA"/>
</dbReference>
<evidence type="ECO:0000313" key="1">
    <source>
        <dbReference type="EMBL" id="MDH1633173.1"/>
    </source>
</evidence>
<comment type="caution">
    <text evidence="1">The sequence shown here is derived from an EMBL/GenBank/DDBJ whole genome shotgun (WGS) entry which is preliminary data.</text>
</comment>
<dbReference type="RefSeq" id="WP_280083668.1">
    <property type="nucleotide sequence ID" value="NZ_JAOCGG010000072.1"/>
</dbReference>
<protein>
    <submittedName>
        <fullName evidence="1">Uncharacterized protein</fullName>
    </submittedName>
</protein>
<sequence>MTAELHFTRQTMLAAAVLLERLTGAKFDQMVLRLGLNHVVTQGDQVSVPKKVVVLSTQVLLQPQLLVQAKDGLMPLGEALVREAVEVMSEHRVDEPQEIFRRSLAADGFSVSWEEGNCGAGSAPRLRRSMPTSIHMPQNDDEVHRLLAHFGFNTASRHLDQAVDAHARGHWAAANAQYRTFLEQLVDDVASLHYGTENSALSNLNNRLQLLGSKGYLSQSRGEWAPDGKSFVGGLFRMLHSEGSHPGLSDEDHCTFRLHLVLVTARTLLRRSYSTH</sequence>
<dbReference type="AlphaFoldDB" id="A0AA42RZF0"/>
<proteinExistence type="predicted"/>